<dbReference type="InterPro" id="IPR046070">
    <property type="entry name" value="DUF6029"/>
</dbReference>
<dbReference type="AlphaFoldDB" id="A0A0B7GZJ2"/>
<dbReference type="EMBL" id="CDOD01000004">
    <property type="protein sequence ID" value="CEN32691.1"/>
    <property type="molecule type" value="Genomic_DNA"/>
</dbReference>
<name>A0A0B7GZJ2_9FLAO</name>
<keyword evidence="2" id="KW-1185">Reference proteome</keyword>
<dbReference type="STRING" id="28189.CCYN74_420028"/>
<sequence>MRKFLLTSGVCLISAVGFSQLRVGFESNSQYYIDDNKIKLDTEEAKHRFRSNNYLKIDYRVKNFEFGIQGESYAPKALLQYNPQLKDYHIGTAFARYNNTQKGIDITAGHFYEQFGSGLALRLWEDRALGINNALFGGRIKWNLQDIFQLKVLGGRQRIGMGFDFSKGFVLGSDAELDISQLLKKEDYTLKIGGSLTMRNEDITKEQPQSKKNTSVFGFRTDYSGEKFNFSGEYLYKTKDIHFEQNQFFPKVNRPGNALLINMGYNNNDNIAFNVNLRRLENFRFFSQRNIADNIYNYGVINYIPALTKQYEHSLQNIYVYQSQPQIVYDGFPKKQGEIGGQFDLFYEAKAGSFLGGATGASFAINGSYWAGLKNDIKTTTHKDKYGVEIEEIELNTPLIGMGEKYYHDLAIEYRKSFTDNFTTVFSYLNQYYNSLPIVQKPYIVKAHTISAEGMYFLSDTQSVRLEMQHQWANEDLKNWIGNTLEYIPNVRWSFFVSDLYNYGNDEKDKRIHYYNVGTSFSYKTTRVALSYGRQRGGILCVGGICRIVPEAAGLTLNITTNF</sequence>
<proteinExistence type="predicted"/>
<evidence type="ECO:0000313" key="1">
    <source>
        <dbReference type="EMBL" id="CEN32691.1"/>
    </source>
</evidence>
<evidence type="ECO:0000313" key="2">
    <source>
        <dbReference type="Proteomes" id="UP000038055"/>
    </source>
</evidence>
<organism evidence="1 2">
    <name type="scientific">Capnocytophaga cynodegmi</name>
    <dbReference type="NCBI Taxonomy" id="28189"/>
    <lineage>
        <taxon>Bacteria</taxon>
        <taxon>Pseudomonadati</taxon>
        <taxon>Bacteroidota</taxon>
        <taxon>Flavobacteriia</taxon>
        <taxon>Flavobacteriales</taxon>
        <taxon>Flavobacteriaceae</taxon>
        <taxon>Capnocytophaga</taxon>
    </lineage>
</organism>
<protein>
    <submittedName>
        <fullName evidence="1">Uncharacterized protein</fullName>
    </submittedName>
</protein>
<dbReference type="eggNOG" id="ENOG502Z85N">
    <property type="taxonomic scope" value="Bacteria"/>
</dbReference>
<dbReference type="RefSeq" id="WP_041990123.1">
    <property type="nucleotide sequence ID" value="NZ_CDOD01000004.1"/>
</dbReference>
<dbReference type="Pfam" id="PF19494">
    <property type="entry name" value="DUF6029"/>
    <property type="match status" value="1"/>
</dbReference>
<dbReference type="Proteomes" id="UP000038055">
    <property type="component" value="Unassembled WGS sequence"/>
</dbReference>
<gene>
    <name evidence="1" type="ORF">CCYN2B_120028</name>
</gene>
<reference evidence="2" key="1">
    <citation type="submission" date="2015-01" db="EMBL/GenBank/DDBJ databases">
        <authorList>
            <person name="MANFREDI Pablo"/>
        </authorList>
    </citation>
    <scope>NUCLEOTIDE SEQUENCE [LARGE SCALE GENOMIC DNA]</scope>
    <source>
        <strain evidence="2">Ccyn2B</strain>
    </source>
</reference>
<accession>A0A0B7GZJ2</accession>